<dbReference type="InterPro" id="IPR001173">
    <property type="entry name" value="Glyco_trans_2-like"/>
</dbReference>
<organism evidence="2 3">
    <name type="scientific">Hymenobacter psychrophilus</name>
    <dbReference type="NCBI Taxonomy" id="651662"/>
    <lineage>
        <taxon>Bacteria</taxon>
        <taxon>Pseudomonadati</taxon>
        <taxon>Bacteroidota</taxon>
        <taxon>Cytophagia</taxon>
        <taxon>Cytophagales</taxon>
        <taxon>Hymenobacteraceae</taxon>
        <taxon>Hymenobacter</taxon>
    </lineage>
</organism>
<dbReference type="PANTHER" id="PTHR48090">
    <property type="entry name" value="UNDECAPRENYL-PHOSPHATE 4-DEOXY-4-FORMAMIDO-L-ARABINOSE TRANSFERASE-RELATED"/>
    <property type="match status" value="1"/>
</dbReference>
<dbReference type="GO" id="GO:0016740">
    <property type="term" value="F:transferase activity"/>
    <property type="evidence" value="ECO:0007669"/>
    <property type="project" value="UniProtKB-KW"/>
</dbReference>
<dbReference type="STRING" id="651662.SAMN04488069_110151"/>
<name>A0A1H3L8C6_9BACT</name>
<dbReference type="InterPro" id="IPR050256">
    <property type="entry name" value="Glycosyltransferase_2"/>
</dbReference>
<dbReference type="EMBL" id="FNOV01000010">
    <property type="protein sequence ID" value="SDY60692.1"/>
    <property type="molecule type" value="Genomic_DNA"/>
</dbReference>
<dbReference type="RefSeq" id="WP_092741751.1">
    <property type="nucleotide sequence ID" value="NZ_FNOV01000010.1"/>
</dbReference>
<dbReference type="SUPFAM" id="SSF53448">
    <property type="entry name" value="Nucleotide-diphospho-sugar transferases"/>
    <property type="match status" value="1"/>
</dbReference>
<feature type="domain" description="Glycosyltransferase 2-like" evidence="1">
    <location>
        <begin position="9"/>
        <end position="170"/>
    </location>
</feature>
<dbReference type="Pfam" id="PF00535">
    <property type="entry name" value="Glycos_transf_2"/>
    <property type="match status" value="1"/>
</dbReference>
<gene>
    <name evidence="2" type="ORF">SAMN04488069_110151</name>
</gene>
<keyword evidence="3" id="KW-1185">Reference proteome</keyword>
<evidence type="ECO:0000313" key="2">
    <source>
        <dbReference type="EMBL" id="SDY60692.1"/>
    </source>
</evidence>
<dbReference type="Proteomes" id="UP000199249">
    <property type="component" value="Unassembled WGS sequence"/>
</dbReference>
<keyword evidence="2" id="KW-0808">Transferase</keyword>
<dbReference type="InterPro" id="IPR029044">
    <property type="entry name" value="Nucleotide-diphossugar_trans"/>
</dbReference>
<dbReference type="PANTHER" id="PTHR48090:SF7">
    <property type="entry name" value="RFBJ PROTEIN"/>
    <property type="match status" value="1"/>
</dbReference>
<dbReference type="CDD" id="cd04179">
    <property type="entry name" value="DPM_DPG-synthase_like"/>
    <property type="match status" value="1"/>
</dbReference>
<dbReference type="AlphaFoldDB" id="A0A1H3L8C6"/>
<protein>
    <submittedName>
        <fullName evidence="2">Glycosyltransferase involved in cell wall bisynthesis</fullName>
    </submittedName>
</protein>
<dbReference type="Gene3D" id="3.90.550.10">
    <property type="entry name" value="Spore Coat Polysaccharide Biosynthesis Protein SpsA, Chain A"/>
    <property type="match status" value="1"/>
</dbReference>
<proteinExistence type="predicted"/>
<sequence length="233" mass="25330">MFPTPRIAVLIPAHNEAQSIALVLAELPAGVAQEVVVVDNASTDDTARVARAAGATVVPEPRPGYGSACLAGLAYYAAQPAGQRPEILVFLDGDHSDYPEQLPELLAPLLAGTADMVIGSRALGERERGALLPQQRFGNWLATRLLRLRYGGTHTDLGPFRAIRTAALNRLHMADTTYGWTVEMQVKAARLGLRVVEVPVRYRRRIGTSKVSGMVRGTIGAGYKILWTIFKYW</sequence>
<accession>A0A1H3L8C6</accession>
<evidence type="ECO:0000259" key="1">
    <source>
        <dbReference type="Pfam" id="PF00535"/>
    </source>
</evidence>
<evidence type="ECO:0000313" key="3">
    <source>
        <dbReference type="Proteomes" id="UP000199249"/>
    </source>
</evidence>
<dbReference type="OrthoDB" id="9797819at2"/>
<reference evidence="3" key="1">
    <citation type="submission" date="2016-10" db="EMBL/GenBank/DDBJ databases">
        <authorList>
            <person name="Varghese N."/>
            <person name="Submissions S."/>
        </authorList>
    </citation>
    <scope>NUCLEOTIDE SEQUENCE [LARGE SCALE GENOMIC DNA]</scope>
    <source>
        <strain evidence="3">CGMCC 1.8975</strain>
    </source>
</reference>